<dbReference type="EMBL" id="LCRI01000003">
    <property type="protein sequence ID" value="KKW33227.1"/>
    <property type="molecule type" value="Genomic_DNA"/>
</dbReference>
<evidence type="ECO:0000313" key="2">
    <source>
        <dbReference type="EMBL" id="KKW33227.1"/>
    </source>
</evidence>
<name>A0A0G1ZXT6_9BACT</name>
<keyword evidence="1" id="KW-0812">Transmembrane</keyword>
<proteinExistence type="predicted"/>
<dbReference type="Pfam" id="PF13196">
    <property type="entry name" value="DUF4012"/>
    <property type="match status" value="1"/>
</dbReference>
<comment type="caution">
    <text evidence="2">The sequence shown here is derived from an EMBL/GenBank/DDBJ whole genome shotgun (WGS) entry which is preliminary data.</text>
</comment>
<gene>
    <name evidence="2" type="ORF">UY77_C0003G0011</name>
</gene>
<keyword evidence="1" id="KW-0472">Membrane</keyword>
<dbReference type="AlphaFoldDB" id="A0A0G1ZXT6"/>
<dbReference type="Proteomes" id="UP000034711">
    <property type="component" value="Unassembled WGS sequence"/>
</dbReference>
<protein>
    <recommendedName>
        <fullName evidence="4">DUF4012 domain-containing protein</fullName>
    </recommendedName>
</protein>
<keyword evidence="1" id="KW-1133">Transmembrane helix</keyword>
<dbReference type="InterPro" id="IPR025101">
    <property type="entry name" value="DUF4012"/>
</dbReference>
<organism evidence="2 3">
    <name type="scientific">Candidatus Uhrbacteria bacterium GW2011_GWA2_53_10</name>
    <dbReference type="NCBI Taxonomy" id="1618980"/>
    <lineage>
        <taxon>Bacteria</taxon>
        <taxon>Candidatus Uhriibacteriota</taxon>
    </lineage>
</organism>
<evidence type="ECO:0000313" key="3">
    <source>
        <dbReference type="Proteomes" id="UP000034711"/>
    </source>
</evidence>
<feature type="transmembrane region" description="Helical" evidence="1">
    <location>
        <begin position="28"/>
        <end position="49"/>
    </location>
</feature>
<sequence>MTHTPSFLHNTESPGALRMHRMRRFLKVLCAALAFGILTWALVIIFVTVQTARTVVEAEQSLRLAMEVAEELRFEEAHDHVVRAEVLMERIGRGVAILNTARFLPWVGTQTRAAEGMVRASQGMVHAFERLLGIGGDLLRLSGLSEESLREMTQGLSPSVTFDDLPAETKLLLFRRLAASSSDFTSAAADIDLARAELATIARHNLLEPIRRVLEPIERRLAETEEALHLAAVATHLLPLYVGTDGERTTLILFLNNDELRPGGGFIGTYGILRMKHGDITSLQTRDVYHLDREASAITTTPPRALQTYGSLAQWFFRDSNWSPDFAESSRQGLNLFAREVSLIPAETRATIPTAEHIDGVIGFTPTFVSELLSLFGPVAVRGQTFTSQNFADKLEYAVEVGYVGEGLPKSQRKEILGDLVEEMKSRLYRLPAARWPALAASVQEGIRTKQLVLYSEDPRGQSVIEQAGWGGRVTRDEGSDMQMLVDANLSSLKSDPVVSRDIHYEIFRNTDGEYVGRTTVRYQHRGTFNWKTTRYRTYARLYVPKGSTLIRAQGNLRNDRLRNPSLAAGTVDVGEELGLTTFGTFTSIEPGETRELVFEYLLAPSVVDEIRSGAYSLHVMKQIGARPYGLTLLLDFDKSVIIASPPEEASEWGDDIYGLNTKLDQDRFFTVGL</sequence>
<evidence type="ECO:0000256" key="1">
    <source>
        <dbReference type="SAM" id="Phobius"/>
    </source>
</evidence>
<accession>A0A0G1ZXT6</accession>
<reference evidence="2 3" key="1">
    <citation type="journal article" date="2015" name="Nature">
        <title>rRNA introns, odd ribosomes, and small enigmatic genomes across a large radiation of phyla.</title>
        <authorList>
            <person name="Brown C.T."/>
            <person name="Hug L.A."/>
            <person name="Thomas B.C."/>
            <person name="Sharon I."/>
            <person name="Castelle C.J."/>
            <person name="Singh A."/>
            <person name="Wilkins M.J."/>
            <person name="Williams K.H."/>
            <person name="Banfield J.F."/>
        </authorList>
    </citation>
    <scope>NUCLEOTIDE SEQUENCE [LARGE SCALE GENOMIC DNA]</scope>
</reference>
<evidence type="ECO:0008006" key="4">
    <source>
        <dbReference type="Google" id="ProtNLM"/>
    </source>
</evidence>